<feature type="compositionally biased region" description="Basic and acidic residues" evidence="2">
    <location>
        <begin position="186"/>
        <end position="211"/>
    </location>
</feature>
<dbReference type="AlphaFoldDB" id="A0A9P8LAI7"/>
<dbReference type="Pfam" id="PF11905">
    <property type="entry name" value="DUF3425"/>
    <property type="match status" value="1"/>
</dbReference>
<reference evidence="3" key="1">
    <citation type="submission" date="2021-03" db="EMBL/GenBank/DDBJ databases">
        <title>Comparative genomics and phylogenomic investigation of the class Geoglossomycetes provide insights into ecological specialization and systematics.</title>
        <authorList>
            <person name="Melie T."/>
            <person name="Pirro S."/>
            <person name="Miller A.N."/>
            <person name="Quandt A."/>
        </authorList>
    </citation>
    <scope>NUCLEOTIDE SEQUENCE</scope>
    <source>
        <strain evidence="3">CAQ_001_2017</strain>
    </source>
</reference>
<protein>
    <recommendedName>
        <fullName evidence="5">BZIP transcription factor</fullName>
    </recommendedName>
</protein>
<evidence type="ECO:0000313" key="4">
    <source>
        <dbReference type="Proteomes" id="UP000750711"/>
    </source>
</evidence>
<keyword evidence="4" id="KW-1185">Reference proteome</keyword>
<evidence type="ECO:0000313" key="3">
    <source>
        <dbReference type="EMBL" id="KAH0558471.1"/>
    </source>
</evidence>
<feature type="region of interest" description="Disordered" evidence="2">
    <location>
        <begin position="151"/>
        <end position="248"/>
    </location>
</feature>
<dbReference type="EMBL" id="JAGHQM010000835">
    <property type="protein sequence ID" value="KAH0558471.1"/>
    <property type="molecule type" value="Genomic_DNA"/>
</dbReference>
<gene>
    <name evidence="3" type="ORF">GP486_004867</name>
</gene>
<feature type="compositionally biased region" description="Polar residues" evidence="2">
    <location>
        <begin position="151"/>
        <end position="162"/>
    </location>
</feature>
<evidence type="ECO:0000256" key="2">
    <source>
        <dbReference type="SAM" id="MobiDB-lite"/>
    </source>
</evidence>
<evidence type="ECO:0000256" key="1">
    <source>
        <dbReference type="SAM" id="Coils"/>
    </source>
</evidence>
<dbReference type="PANTHER" id="PTHR37012:SF2">
    <property type="entry name" value="BZIP DOMAIN-CONTAINING PROTEIN-RELATED"/>
    <property type="match status" value="1"/>
</dbReference>
<feature type="region of interest" description="Disordered" evidence="2">
    <location>
        <begin position="1"/>
        <end position="41"/>
    </location>
</feature>
<dbReference type="PANTHER" id="PTHR37012">
    <property type="entry name" value="B-ZIP TRANSCRIPTION FACTOR (EUROFUNG)-RELATED"/>
    <property type="match status" value="1"/>
</dbReference>
<sequence length="562" mass="63122">MSTGSNTRGAPAADDPSLMKTGAKRRREPGTSTRGVANLTPEQLEVRSCGRGAKEPSAGRDWVWKLTHRHNYQRKRANDRDAQRAIRERTKTQIETLERQIQDLTSQKPYQELQHALREKKRVQAENEDIRRRLQSIISIIQPILQSRDANTNDLAISNPTKSSSTSDDSPQFDDSGQGRHPLHPSSEHFTSKALLDRESSASDIPDKAGHSTETSLSPASTSSSRRTGNYPGIETSIPHHGRYSPMSFVDQSRENTRHGLDLRASAEKLGLSFLLDRPQSDTNVPDGHSKLSSSLGHLDSPDIHECSLPRSSSSISNMRIETYPSGSGHYLNSPGAIAHMCPTRNIPPSCPLDSILLEFLSSRQQLVAQGVPNAVVVGPPYPSVSSLLNPEKKSEAHPLTRVFADILGSFEMLSKLPEQVAVLYVMFLVMRWQISPTQENYDRVPDWITPRPSQLLTMHPIWVDYLPWPKMRDVLVRDYANYMFQDFSFHYTNTLSLNWQYEPTDVLLPTPGSDELCINPVFERHLRDLNNWSLGPEFRNAFPALCSGVRIKPVDNGRLRL</sequence>
<feature type="coiled-coil region" evidence="1">
    <location>
        <begin position="80"/>
        <end position="133"/>
    </location>
</feature>
<accession>A0A9P8LAI7</accession>
<organism evidence="3 4">
    <name type="scientific">Trichoglossum hirsutum</name>
    <dbReference type="NCBI Taxonomy" id="265104"/>
    <lineage>
        <taxon>Eukaryota</taxon>
        <taxon>Fungi</taxon>
        <taxon>Dikarya</taxon>
        <taxon>Ascomycota</taxon>
        <taxon>Pezizomycotina</taxon>
        <taxon>Geoglossomycetes</taxon>
        <taxon>Geoglossales</taxon>
        <taxon>Geoglossaceae</taxon>
        <taxon>Trichoglossum</taxon>
    </lineage>
</organism>
<dbReference type="Proteomes" id="UP000750711">
    <property type="component" value="Unassembled WGS sequence"/>
</dbReference>
<name>A0A9P8LAI7_9PEZI</name>
<feature type="compositionally biased region" description="Low complexity" evidence="2">
    <location>
        <begin position="163"/>
        <end position="176"/>
    </location>
</feature>
<dbReference type="InterPro" id="IPR021833">
    <property type="entry name" value="DUF3425"/>
</dbReference>
<dbReference type="Gene3D" id="1.20.5.170">
    <property type="match status" value="1"/>
</dbReference>
<evidence type="ECO:0008006" key="5">
    <source>
        <dbReference type="Google" id="ProtNLM"/>
    </source>
</evidence>
<dbReference type="CDD" id="cd14688">
    <property type="entry name" value="bZIP_YAP"/>
    <property type="match status" value="1"/>
</dbReference>
<comment type="caution">
    <text evidence="3">The sequence shown here is derived from an EMBL/GenBank/DDBJ whole genome shotgun (WGS) entry which is preliminary data.</text>
</comment>
<keyword evidence="1" id="KW-0175">Coiled coil</keyword>
<feature type="compositionally biased region" description="Low complexity" evidence="2">
    <location>
        <begin position="212"/>
        <end position="228"/>
    </location>
</feature>
<proteinExistence type="predicted"/>